<reference evidence="1" key="1">
    <citation type="journal article" date="2020" name="Stud. Mycol.">
        <title>101 Dothideomycetes genomes: a test case for predicting lifestyles and emergence of pathogens.</title>
        <authorList>
            <person name="Haridas S."/>
            <person name="Albert R."/>
            <person name="Binder M."/>
            <person name="Bloem J."/>
            <person name="Labutti K."/>
            <person name="Salamov A."/>
            <person name="Andreopoulos B."/>
            <person name="Baker S."/>
            <person name="Barry K."/>
            <person name="Bills G."/>
            <person name="Bluhm B."/>
            <person name="Cannon C."/>
            <person name="Castanera R."/>
            <person name="Culley D."/>
            <person name="Daum C."/>
            <person name="Ezra D."/>
            <person name="Gonzalez J."/>
            <person name="Henrissat B."/>
            <person name="Kuo A."/>
            <person name="Liang C."/>
            <person name="Lipzen A."/>
            <person name="Lutzoni F."/>
            <person name="Magnuson J."/>
            <person name="Mondo S."/>
            <person name="Nolan M."/>
            <person name="Ohm R."/>
            <person name="Pangilinan J."/>
            <person name="Park H.-J."/>
            <person name="Ramirez L."/>
            <person name="Alfaro M."/>
            <person name="Sun H."/>
            <person name="Tritt A."/>
            <person name="Yoshinaga Y."/>
            <person name="Zwiers L.-H."/>
            <person name="Turgeon B."/>
            <person name="Goodwin S."/>
            <person name="Spatafora J."/>
            <person name="Crous P."/>
            <person name="Grigoriev I."/>
        </authorList>
    </citation>
    <scope>NUCLEOTIDE SEQUENCE</scope>
    <source>
        <strain evidence="1">CBS 525.71</strain>
    </source>
</reference>
<evidence type="ECO:0000313" key="2">
    <source>
        <dbReference type="Proteomes" id="UP000799754"/>
    </source>
</evidence>
<name>A0ACB6S4U0_9PLEO</name>
<protein>
    <submittedName>
        <fullName evidence="1">Uncharacterized protein</fullName>
    </submittedName>
</protein>
<sequence>MPPIANLESTALSSTPLSLPLTPVFPSQPPLETHHELSIAADQSHPGREVKNRVFNYYFLFLALLTAALAALLWWIHRQRRREREQIRSEGQHALARDVERWAIYRRNQPPTVEGLNESGEAPPPYKPKDDTVATLEPINDNPELADDVAIPPRVRTRDGIEHARLPEYVKSIRLDHSDSSLESARPAVQTLSARPGGNAT</sequence>
<accession>A0ACB6S4U0</accession>
<organism evidence="1 2">
    <name type="scientific">Macroventuria anomochaeta</name>
    <dbReference type="NCBI Taxonomy" id="301207"/>
    <lineage>
        <taxon>Eukaryota</taxon>
        <taxon>Fungi</taxon>
        <taxon>Dikarya</taxon>
        <taxon>Ascomycota</taxon>
        <taxon>Pezizomycotina</taxon>
        <taxon>Dothideomycetes</taxon>
        <taxon>Pleosporomycetidae</taxon>
        <taxon>Pleosporales</taxon>
        <taxon>Pleosporineae</taxon>
        <taxon>Didymellaceae</taxon>
        <taxon>Macroventuria</taxon>
    </lineage>
</organism>
<proteinExistence type="predicted"/>
<comment type="caution">
    <text evidence="1">The sequence shown here is derived from an EMBL/GenBank/DDBJ whole genome shotgun (WGS) entry which is preliminary data.</text>
</comment>
<keyword evidence="2" id="KW-1185">Reference proteome</keyword>
<dbReference type="EMBL" id="MU006712">
    <property type="protein sequence ID" value="KAF2628645.1"/>
    <property type="molecule type" value="Genomic_DNA"/>
</dbReference>
<gene>
    <name evidence="1" type="ORF">BU25DRAFT_457451</name>
</gene>
<evidence type="ECO:0000313" key="1">
    <source>
        <dbReference type="EMBL" id="KAF2628645.1"/>
    </source>
</evidence>
<dbReference type="Proteomes" id="UP000799754">
    <property type="component" value="Unassembled WGS sequence"/>
</dbReference>